<sequence length="117" mass="12645">MNKLLSFTVTPTASAELVRQSAFAGTPGIMHIDFLEDSSIKGWFHIRVQPGKNNGVPVARADGVTLYAPSDQLDLLQGLNLNYYADLSGGGFLISTSMGYETCSCGAGFKIKREIRE</sequence>
<dbReference type="EMBL" id="CP000878">
    <property type="protein sequence ID" value="ABX09744.1"/>
    <property type="molecule type" value="Genomic_DNA"/>
</dbReference>
<dbReference type="KEGG" id="pmj:P9211_18131"/>
<evidence type="ECO:0008006" key="3">
    <source>
        <dbReference type="Google" id="ProtNLM"/>
    </source>
</evidence>
<dbReference type="STRING" id="93059.P9211_18131"/>
<evidence type="ECO:0000313" key="1">
    <source>
        <dbReference type="EMBL" id="ABX09744.1"/>
    </source>
</evidence>
<name>A9BDD1_PROM4</name>
<evidence type="ECO:0000313" key="2">
    <source>
        <dbReference type="Proteomes" id="UP000000788"/>
    </source>
</evidence>
<dbReference type="SUPFAM" id="SSF89360">
    <property type="entry name" value="HesB-like domain"/>
    <property type="match status" value="1"/>
</dbReference>
<organism evidence="1 2">
    <name type="scientific">Prochlorococcus marinus (strain MIT 9211)</name>
    <dbReference type="NCBI Taxonomy" id="93059"/>
    <lineage>
        <taxon>Bacteria</taxon>
        <taxon>Bacillati</taxon>
        <taxon>Cyanobacteriota</taxon>
        <taxon>Cyanophyceae</taxon>
        <taxon>Synechococcales</taxon>
        <taxon>Prochlorococcaceae</taxon>
        <taxon>Prochlorococcus</taxon>
    </lineage>
</organism>
<protein>
    <recommendedName>
        <fullName evidence="3">AIR synthase related protein</fullName>
    </recommendedName>
</protein>
<dbReference type="RefSeq" id="WP_012196364.1">
    <property type="nucleotide sequence ID" value="NC_009976.1"/>
</dbReference>
<dbReference type="OrthoDB" id="541439at2"/>
<dbReference type="AlphaFoldDB" id="A9BDD1"/>
<reference evidence="1 2" key="1">
    <citation type="journal article" date="2007" name="PLoS Genet.">
        <title>Patterns and implications of gene gain and loss in the evolution of Prochlorococcus.</title>
        <authorList>
            <person name="Kettler G.C."/>
            <person name="Martiny A.C."/>
            <person name="Huang K."/>
            <person name="Zucker J."/>
            <person name="Coleman M.L."/>
            <person name="Rodrigue S."/>
            <person name="Chen F."/>
            <person name="Lapidus A."/>
            <person name="Ferriera S."/>
            <person name="Johnson J."/>
            <person name="Steglich C."/>
            <person name="Church G.M."/>
            <person name="Richardson P."/>
            <person name="Chisholm S.W."/>
        </authorList>
    </citation>
    <scope>NUCLEOTIDE SEQUENCE [LARGE SCALE GENOMIC DNA]</scope>
    <source>
        <strain evidence="2">MIT 9211</strain>
    </source>
</reference>
<dbReference type="InterPro" id="IPR035903">
    <property type="entry name" value="HesB-like_dom_sf"/>
</dbReference>
<gene>
    <name evidence="1" type="ordered locus">P9211_18131</name>
</gene>
<dbReference type="Proteomes" id="UP000000788">
    <property type="component" value="Chromosome"/>
</dbReference>
<keyword evidence="2" id="KW-1185">Reference proteome</keyword>
<accession>A9BDD1</accession>
<dbReference type="HOGENOM" id="CLU_153280_0_0_3"/>
<dbReference type="eggNOG" id="COG0316">
    <property type="taxonomic scope" value="Bacteria"/>
</dbReference>
<dbReference type="Gene3D" id="2.60.300.12">
    <property type="entry name" value="HesB-like domain"/>
    <property type="match status" value="1"/>
</dbReference>
<proteinExistence type="predicted"/>